<organism evidence="7 8">
    <name type="scientific">Formosa sediminum</name>
    <dbReference type="NCBI Taxonomy" id="2594004"/>
    <lineage>
        <taxon>Bacteria</taxon>
        <taxon>Pseudomonadati</taxon>
        <taxon>Bacteroidota</taxon>
        <taxon>Flavobacteriia</taxon>
        <taxon>Flavobacteriales</taxon>
        <taxon>Flavobacteriaceae</taxon>
        <taxon>Formosa</taxon>
    </lineage>
</organism>
<feature type="transmembrane region" description="Helical" evidence="6">
    <location>
        <begin position="21"/>
        <end position="38"/>
    </location>
</feature>
<dbReference type="Pfam" id="PF06965">
    <property type="entry name" value="Na_H_antiport_1"/>
    <property type="match status" value="1"/>
</dbReference>
<feature type="transmembrane region" description="Helical" evidence="6">
    <location>
        <begin position="411"/>
        <end position="428"/>
    </location>
</feature>
<name>A0A516GTY4_9FLAO</name>
<dbReference type="PANTHER" id="PTHR30341">
    <property type="entry name" value="SODIUM ION/PROTON ANTIPORTER NHAA-RELATED"/>
    <property type="match status" value="1"/>
</dbReference>
<dbReference type="GO" id="GO:0005886">
    <property type="term" value="C:plasma membrane"/>
    <property type="evidence" value="ECO:0007669"/>
    <property type="project" value="UniProtKB-SubCell"/>
</dbReference>
<keyword evidence="3 6" id="KW-0812">Transmembrane</keyword>
<dbReference type="EMBL" id="CP041637">
    <property type="protein sequence ID" value="QDO94973.1"/>
    <property type="molecule type" value="Genomic_DNA"/>
</dbReference>
<dbReference type="AlphaFoldDB" id="A0A516GTY4"/>
<feature type="transmembrane region" description="Helical" evidence="6">
    <location>
        <begin position="188"/>
        <end position="206"/>
    </location>
</feature>
<dbReference type="KEGG" id="fop:FNB79_13675"/>
<evidence type="ECO:0000256" key="6">
    <source>
        <dbReference type="HAMAP-Rule" id="MF_01844"/>
    </source>
</evidence>
<keyword evidence="6" id="KW-0915">Sodium</keyword>
<dbReference type="PANTHER" id="PTHR30341:SF0">
    <property type="entry name" value="NA(+)_H(+) ANTIPORTER NHAA"/>
    <property type="match status" value="1"/>
</dbReference>
<feature type="transmembrane region" description="Helical" evidence="6">
    <location>
        <begin position="343"/>
        <end position="365"/>
    </location>
</feature>
<feature type="transmembrane region" description="Helical" evidence="6">
    <location>
        <begin position="377"/>
        <end position="399"/>
    </location>
</feature>
<reference evidence="7 8" key="1">
    <citation type="submission" date="2019-07" db="EMBL/GenBank/DDBJ databases">
        <title>Genome sequencing for Formosa sp. PS13.</title>
        <authorList>
            <person name="Park S.-J."/>
        </authorList>
    </citation>
    <scope>NUCLEOTIDE SEQUENCE [LARGE SCALE GENOMIC DNA]</scope>
    <source>
        <strain evidence="7 8">PS13</strain>
    </source>
</reference>
<keyword evidence="6" id="KW-0406">Ion transport</keyword>
<dbReference type="Proteomes" id="UP000319209">
    <property type="component" value="Chromosome"/>
</dbReference>
<keyword evidence="6" id="KW-0813">Transport</keyword>
<comment type="function">
    <text evidence="6">Na(+)/H(+) antiporter that extrudes sodium in exchange for external protons.</text>
</comment>
<dbReference type="GO" id="GO:0006885">
    <property type="term" value="P:regulation of pH"/>
    <property type="evidence" value="ECO:0007669"/>
    <property type="project" value="UniProtKB-UniRule"/>
</dbReference>
<evidence type="ECO:0000313" key="7">
    <source>
        <dbReference type="EMBL" id="QDO94973.1"/>
    </source>
</evidence>
<comment type="similarity">
    <text evidence="6">Belongs to the NhaA Na(+)/H(+) (TC 2.A.33) antiporter family.</text>
</comment>
<feature type="transmembrane region" description="Helical" evidence="6">
    <location>
        <begin position="131"/>
        <end position="151"/>
    </location>
</feature>
<evidence type="ECO:0000256" key="4">
    <source>
        <dbReference type="ARBA" id="ARBA00022989"/>
    </source>
</evidence>
<gene>
    <name evidence="6 7" type="primary">nhaA</name>
    <name evidence="7" type="ORF">FNB79_13675</name>
</gene>
<dbReference type="GO" id="GO:0015385">
    <property type="term" value="F:sodium:proton antiporter activity"/>
    <property type="evidence" value="ECO:0007669"/>
    <property type="project" value="UniProtKB-UniRule"/>
</dbReference>
<dbReference type="NCBIfam" id="TIGR00773">
    <property type="entry name" value="NhaA"/>
    <property type="match status" value="1"/>
</dbReference>
<keyword evidence="8" id="KW-1185">Reference proteome</keyword>
<dbReference type="InterPro" id="IPR023171">
    <property type="entry name" value="Na/H_antiporter_dom_sf"/>
</dbReference>
<feature type="transmembrane region" description="Helical" evidence="6">
    <location>
        <begin position="309"/>
        <end position="331"/>
    </location>
</feature>
<evidence type="ECO:0000313" key="8">
    <source>
        <dbReference type="Proteomes" id="UP000319209"/>
    </source>
</evidence>
<proteinExistence type="inferred from homology"/>
<dbReference type="RefSeq" id="WP_143381869.1">
    <property type="nucleotide sequence ID" value="NZ_CP041637.1"/>
</dbReference>
<comment type="catalytic activity">
    <reaction evidence="6">
        <text>Na(+)(in) + 2 H(+)(out) = Na(+)(out) + 2 H(+)(in)</text>
        <dbReference type="Rhea" id="RHEA:29251"/>
        <dbReference type="ChEBI" id="CHEBI:15378"/>
        <dbReference type="ChEBI" id="CHEBI:29101"/>
    </reaction>
</comment>
<sequence length="444" mass="48985">MRQKLNNLLVRPITKFVQIESFGGILLFSAAVIALLWANSPLSDSYIALWHYEIGFEFGDFHLSHHLLHWVNDGLMVIFFFVIGLEIKREILLGELNSLKKASLPIFAALGGVFIPIGIFLALNTNPETHAGWGIPMATDIAFSLAILQLLGNRVPIALKIFLTAFAIVDDLVAVLAIALFYSENLDWNAILYSLIPLAILAYLGWKGFYYKYVFLILGIVIWFLFLQSGIHPTIAGILIALTIPIKQKLEMDLSMSKIESIATTLINKPKRNSPILTHDEISLIGSIQKLSGRVQSPLQHLEHKFHGWVAYFIMPIFALSNAGIVFNDIAHLDWALSSHISIALIFGKCIGVVSFSYLAVKLGLAAFPHSVKFKHILGVGFLAGVGFTMSIFVSNLAFKSSLMYQDASKVGIFIGSTVAGLIGYFILKSIKPSEDANSVEDVH</sequence>
<accession>A0A516GTY4</accession>
<feature type="transmembrane region" description="Helical" evidence="6">
    <location>
        <begin position="158"/>
        <end position="182"/>
    </location>
</feature>
<dbReference type="InterPro" id="IPR004670">
    <property type="entry name" value="NhaA"/>
</dbReference>
<comment type="subcellular location">
    <subcellularLocation>
        <location evidence="1">Cell inner membrane</location>
        <topology evidence="1">Multi-pass membrane protein</topology>
    </subcellularLocation>
    <subcellularLocation>
        <location evidence="6">Cell membrane</location>
        <topology evidence="6">Multi-pass membrane protein</topology>
    </subcellularLocation>
</comment>
<protein>
    <recommendedName>
        <fullName evidence="6">Na(+)/H(+) antiporter NhaA</fullName>
    </recommendedName>
    <alternativeName>
        <fullName evidence="6">Sodium/proton antiporter NhaA</fullName>
    </alternativeName>
</protein>
<keyword evidence="6" id="KW-0050">Antiport</keyword>
<dbReference type="HAMAP" id="MF_01844">
    <property type="entry name" value="NhaA"/>
    <property type="match status" value="1"/>
</dbReference>
<keyword evidence="4 6" id="KW-1133">Transmembrane helix</keyword>
<feature type="transmembrane region" description="Helical" evidence="6">
    <location>
        <begin position="106"/>
        <end position="125"/>
    </location>
</feature>
<evidence type="ECO:0000256" key="2">
    <source>
        <dbReference type="ARBA" id="ARBA00022475"/>
    </source>
</evidence>
<keyword evidence="2 6" id="KW-1003">Cell membrane</keyword>
<feature type="transmembrane region" description="Helical" evidence="6">
    <location>
        <begin position="213"/>
        <end position="246"/>
    </location>
</feature>
<evidence type="ECO:0000256" key="5">
    <source>
        <dbReference type="ARBA" id="ARBA00023136"/>
    </source>
</evidence>
<evidence type="ECO:0000256" key="1">
    <source>
        <dbReference type="ARBA" id="ARBA00004429"/>
    </source>
</evidence>
<keyword evidence="6" id="KW-0739">Sodium transport</keyword>
<dbReference type="OrthoDB" id="9808135at2"/>
<evidence type="ECO:0000256" key="3">
    <source>
        <dbReference type="ARBA" id="ARBA00022692"/>
    </source>
</evidence>
<dbReference type="Gene3D" id="1.20.1530.10">
    <property type="entry name" value="Na+/H+ antiporter like domain"/>
    <property type="match status" value="1"/>
</dbReference>
<feature type="transmembrane region" description="Helical" evidence="6">
    <location>
        <begin position="67"/>
        <end position="85"/>
    </location>
</feature>
<keyword evidence="5 6" id="KW-0472">Membrane</keyword>